<keyword evidence="6" id="KW-1185">Reference proteome</keyword>
<keyword evidence="4" id="KW-0811">Translocation</keyword>
<dbReference type="InterPro" id="IPR035958">
    <property type="entry name" value="SecB-like_sf"/>
</dbReference>
<dbReference type="SUPFAM" id="SSF54611">
    <property type="entry name" value="SecB-like"/>
    <property type="match status" value="1"/>
</dbReference>
<organism evidence="5 6">
    <name type="scientific">Desulfonema ishimotonii</name>
    <dbReference type="NCBI Taxonomy" id="45657"/>
    <lineage>
        <taxon>Bacteria</taxon>
        <taxon>Pseudomonadati</taxon>
        <taxon>Thermodesulfobacteriota</taxon>
        <taxon>Desulfobacteria</taxon>
        <taxon>Desulfobacterales</taxon>
        <taxon>Desulfococcaceae</taxon>
        <taxon>Desulfonema</taxon>
    </lineage>
</organism>
<evidence type="ECO:0000256" key="4">
    <source>
        <dbReference type="ARBA" id="ARBA00023010"/>
    </source>
</evidence>
<comment type="caution">
    <text evidence="5">The sequence shown here is derived from an EMBL/GenBank/DDBJ whole genome shotgun (WGS) entry which is preliminary data.</text>
</comment>
<name>A0A401FUF0_9BACT</name>
<dbReference type="Pfam" id="PF02556">
    <property type="entry name" value="SecB"/>
    <property type="match status" value="1"/>
</dbReference>
<protein>
    <submittedName>
        <fullName evidence="5">Protein-export chaperone SecB</fullName>
    </submittedName>
</protein>
<dbReference type="PANTHER" id="PTHR36918">
    <property type="match status" value="1"/>
</dbReference>
<evidence type="ECO:0000313" key="5">
    <source>
        <dbReference type="EMBL" id="GBC60568.1"/>
    </source>
</evidence>
<dbReference type="AlphaFoldDB" id="A0A401FUF0"/>
<keyword evidence="3" id="KW-0653">Protein transport</keyword>
<keyword evidence="2" id="KW-0813">Transport</keyword>
<comment type="similarity">
    <text evidence="1">Belongs to the SecB family.</text>
</comment>
<dbReference type="InterPro" id="IPR003708">
    <property type="entry name" value="SecB"/>
</dbReference>
<gene>
    <name evidence="5" type="ORF">DENIS_1525</name>
</gene>
<dbReference type="RefSeq" id="WP_124327967.1">
    <property type="nucleotide sequence ID" value="NZ_BEXT01000001.1"/>
</dbReference>
<dbReference type="OrthoDB" id="9795145at2"/>
<dbReference type="PANTHER" id="PTHR36918:SF1">
    <property type="entry name" value="PROTEIN-EXPORT PROTEIN SECB"/>
    <property type="match status" value="1"/>
</dbReference>
<reference evidence="6" key="1">
    <citation type="submission" date="2017-11" db="EMBL/GenBank/DDBJ databases">
        <authorList>
            <person name="Watanabe M."/>
            <person name="Kojima H."/>
        </authorList>
    </citation>
    <scope>NUCLEOTIDE SEQUENCE [LARGE SCALE GENOMIC DNA]</scope>
    <source>
        <strain evidence="6">Tokyo 01</strain>
    </source>
</reference>
<evidence type="ECO:0000256" key="3">
    <source>
        <dbReference type="ARBA" id="ARBA00022927"/>
    </source>
</evidence>
<accession>A0A401FUF0</accession>
<dbReference type="Proteomes" id="UP000288096">
    <property type="component" value="Unassembled WGS sequence"/>
</dbReference>
<dbReference type="GO" id="GO:0051082">
    <property type="term" value="F:unfolded protein binding"/>
    <property type="evidence" value="ECO:0007669"/>
    <property type="project" value="InterPro"/>
</dbReference>
<dbReference type="EMBL" id="BEXT01000001">
    <property type="protein sequence ID" value="GBC60568.1"/>
    <property type="molecule type" value="Genomic_DNA"/>
</dbReference>
<evidence type="ECO:0000256" key="2">
    <source>
        <dbReference type="ARBA" id="ARBA00022448"/>
    </source>
</evidence>
<dbReference type="Gene3D" id="3.10.420.10">
    <property type="entry name" value="SecB-like"/>
    <property type="match status" value="1"/>
</dbReference>
<reference evidence="6" key="2">
    <citation type="submission" date="2019-01" db="EMBL/GenBank/DDBJ databases">
        <title>Genome sequence of Desulfonema ishimotonii strain Tokyo 01.</title>
        <authorList>
            <person name="Fukui M."/>
        </authorList>
    </citation>
    <scope>NUCLEOTIDE SEQUENCE [LARGE SCALE GENOMIC DNA]</scope>
    <source>
        <strain evidence="6">Tokyo 01</strain>
    </source>
</reference>
<dbReference type="GO" id="GO:0015031">
    <property type="term" value="P:protein transport"/>
    <property type="evidence" value="ECO:0007669"/>
    <property type="project" value="UniProtKB-KW"/>
</dbReference>
<evidence type="ECO:0000313" key="6">
    <source>
        <dbReference type="Proteomes" id="UP000288096"/>
    </source>
</evidence>
<proteinExistence type="inferred from homology"/>
<dbReference type="GO" id="GO:0051262">
    <property type="term" value="P:protein tetramerization"/>
    <property type="evidence" value="ECO:0007669"/>
    <property type="project" value="InterPro"/>
</dbReference>
<evidence type="ECO:0000256" key="1">
    <source>
        <dbReference type="ARBA" id="ARBA00009990"/>
    </source>
</evidence>
<dbReference type="PRINTS" id="PR01594">
    <property type="entry name" value="SECBCHAPRONE"/>
</dbReference>
<sequence length="141" mass="15761">MSEKSKFSFVDYRIVKLSFELNKDFEEKSGNIEIDPEISLNYEKIQDVLTLYLGVSVDDPKVPFTFTVVISGVFKFGDDVSGENTDSIANINCAAILFPFLREVVADLTRRAGFPPLLLPPINFVSAYRRKKGSEESIGLA</sequence>